<sequence length="341" mass="39685">MVDGVGIRFLFFILLLAGVTPAYSQKKKKFWDIFKKKDNKAEQTYIESDSAFIDFDEGEFDLAYDSSLQMMVKDHFMELEDITETSAEEEKVLVEVSEQLKIDDVWVNSFQYYSIWNEWSVDPYHMDLKNFSDTLRLPLYDSKKGEHWAYPMKPSKVTSDFGMRNYQWHYGIDLRLNTGDPIYAAFDGIVRMARYNRGGYGYYVVLRHKNGLETIYAHLSKYVVKIGQEVKAGEMIGKGGSTGRSTGPHLHFEVRYNGIAIDPNALFNFEDYVLLRDKMVITPETFAYMKEIRKVVHHRIRSGDTLSRISRRYSTSISKICKLNGISRNTILRVGRKLRVR</sequence>
<name>A0AAE3XTD8_9BACT</name>
<dbReference type="PANTHER" id="PTHR21666">
    <property type="entry name" value="PEPTIDASE-RELATED"/>
    <property type="match status" value="1"/>
</dbReference>
<gene>
    <name evidence="2" type="ORF">HNQ88_004387</name>
</gene>
<dbReference type="RefSeq" id="WP_309941953.1">
    <property type="nucleotide sequence ID" value="NZ_AP025305.1"/>
</dbReference>
<dbReference type="CDD" id="cd00118">
    <property type="entry name" value="LysM"/>
    <property type="match status" value="1"/>
</dbReference>
<dbReference type="PROSITE" id="PS51782">
    <property type="entry name" value="LYSM"/>
    <property type="match status" value="1"/>
</dbReference>
<evidence type="ECO:0000313" key="2">
    <source>
        <dbReference type="EMBL" id="MDR6241309.1"/>
    </source>
</evidence>
<keyword evidence="2" id="KW-0378">Hydrolase</keyword>
<dbReference type="SUPFAM" id="SSF51261">
    <property type="entry name" value="Duplicated hybrid motif"/>
    <property type="match status" value="1"/>
</dbReference>
<dbReference type="SMART" id="SM00257">
    <property type="entry name" value="LysM"/>
    <property type="match status" value="1"/>
</dbReference>
<proteinExistence type="predicted"/>
<evidence type="ECO:0000313" key="3">
    <source>
        <dbReference type="Proteomes" id="UP001185092"/>
    </source>
</evidence>
<dbReference type="AlphaFoldDB" id="A0AAE3XTD8"/>
<feature type="domain" description="LysM" evidence="1">
    <location>
        <begin position="296"/>
        <end position="340"/>
    </location>
</feature>
<protein>
    <submittedName>
        <fullName evidence="2">Murein DD-endopeptidase MepM/ murein hydrolase activator NlpD</fullName>
    </submittedName>
</protein>
<organism evidence="2 3">
    <name type="scientific">Aureibacter tunicatorum</name>
    <dbReference type="NCBI Taxonomy" id="866807"/>
    <lineage>
        <taxon>Bacteria</taxon>
        <taxon>Pseudomonadati</taxon>
        <taxon>Bacteroidota</taxon>
        <taxon>Cytophagia</taxon>
        <taxon>Cytophagales</taxon>
        <taxon>Persicobacteraceae</taxon>
        <taxon>Aureibacter</taxon>
    </lineage>
</organism>
<dbReference type="InterPro" id="IPR011055">
    <property type="entry name" value="Dup_hybrid_motif"/>
</dbReference>
<evidence type="ECO:0000259" key="1">
    <source>
        <dbReference type="PROSITE" id="PS51782"/>
    </source>
</evidence>
<dbReference type="InterPro" id="IPR050570">
    <property type="entry name" value="Cell_wall_metabolism_enzyme"/>
</dbReference>
<accession>A0AAE3XTD8</accession>
<dbReference type="GO" id="GO:0004222">
    <property type="term" value="F:metalloendopeptidase activity"/>
    <property type="evidence" value="ECO:0007669"/>
    <property type="project" value="TreeGrafter"/>
</dbReference>
<dbReference type="EMBL" id="JAVDQD010000007">
    <property type="protein sequence ID" value="MDR6241309.1"/>
    <property type="molecule type" value="Genomic_DNA"/>
</dbReference>
<dbReference type="Proteomes" id="UP001185092">
    <property type="component" value="Unassembled WGS sequence"/>
</dbReference>
<dbReference type="Pfam" id="PF01551">
    <property type="entry name" value="Peptidase_M23"/>
    <property type="match status" value="1"/>
</dbReference>
<reference evidence="2" key="1">
    <citation type="submission" date="2023-07" db="EMBL/GenBank/DDBJ databases">
        <title>Genomic Encyclopedia of Type Strains, Phase IV (KMG-IV): sequencing the most valuable type-strain genomes for metagenomic binning, comparative biology and taxonomic classification.</title>
        <authorList>
            <person name="Goeker M."/>
        </authorList>
    </citation>
    <scope>NUCLEOTIDE SEQUENCE</scope>
    <source>
        <strain evidence="2">DSM 26174</strain>
    </source>
</reference>
<dbReference type="InterPro" id="IPR036779">
    <property type="entry name" value="LysM_dom_sf"/>
</dbReference>
<dbReference type="Gene3D" id="2.70.70.10">
    <property type="entry name" value="Glucose Permease (Domain IIA)"/>
    <property type="match status" value="1"/>
</dbReference>
<dbReference type="InterPro" id="IPR016047">
    <property type="entry name" value="M23ase_b-sheet_dom"/>
</dbReference>
<comment type="caution">
    <text evidence="2">The sequence shown here is derived from an EMBL/GenBank/DDBJ whole genome shotgun (WGS) entry which is preliminary data.</text>
</comment>
<keyword evidence="3" id="KW-1185">Reference proteome</keyword>
<dbReference type="PANTHER" id="PTHR21666:SF270">
    <property type="entry name" value="MUREIN HYDROLASE ACTIVATOR ENVC"/>
    <property type="match status" value="1"/>
</dbReference>
<dbReference type="Gene3D" id="3.10.350.10">
    <property type="entry name" value="LysM domain"/>
    <property type="match status" value="1"/>
</dbReference>
<dbReference type="InterPro" id="IPR018392">
    <property type="entry name" value="LysM"/>
</dbReference>
<dbReference type="SUPFAM" id="SSF54106">
    <property type="entry name" value="LysM domain"/>
    <property type="match status" value="1"/>
</dbReference>
<dbReference type="Pfam" id="PF01476">
    <property type="entry name" value="LysM"/>
    <property type="match status" value="1"/>
</dbReference>
<dbReference type="CDD" id="cd12797">
    <property type="entry name" value="M23_peptidase"/>
    <property type="match status" value="1"/>
</dbReference>